<gene>
    <name evidence="6" type="ORF">GCM10010994_16950</name>
</gene>
<dbReference type="GO" id="GO:0006351">
    <property type="term" value="P:DNA-templated transcription"/>
    <property type="evidence" value="ECO:0007669"/>
    <property type="project" value="TreeGrafter"/>
</dbReference>
<dbReference type="PRINTS" id="PR00039">
    <property type="entry name" value="HTHLYSR"/>
</dbReference>
<keyword evidence="3" id="KW-0238">DNA-binding</keyword>
<dbReference type="EMBL" id="BMGG01000003">
    <property type="protein sequence ID" value="GGC58668.1"/>
    <property type="molecule type" value="Genomic_DNA"/>
</dbReference>
<dbReference type="Gene3D" id="3.40.190.290">
    <property type="match status" value="1"/>
</dbReference>
<dbReference type="PROSITE" id="PS50931">
    <property type="entry name" value="HTH_LYSR"/>
    <property type="match status" value="1"/>
</dbReference>
<dbReference type="SUPFAM" id="SSF46785">
    <property type="entry name" value="Winged helix' DNA-binding domain"/>
    <property type="match status" value="1"/>
</dbReference>
<dbReference type="GO" id="GO:0003700">
    <property type="term" value="F:DNA-binding transcription factor activity"/>
    <property type="evidence" value="ECO:0007669"/>
    <property type="project" value="InterPro"/>
</dbReference>
<dbReference type="PANTHER" id="PTHR30537">
    <property type="entry name" value="HTH-TYPE TRANSCRIPTIONAL REGULATOR"/>
    <property type="match status" value="1"/>
</dbReference>
<keyword evidence="7" id="KW-1185">Reference proteome</keyword>
<dbReference type="Proteomes" id="UP000637002">
    <property type="component" value="Unassembled WGS sequence"/>
</dbReference>
<keyword evidence="4" id="KW-0804">Transcription</keyword>
<dbReference type="Gene3D" id="1.10.10.10">
    <property type="entry name" value="Winged helix-like DNA-binding domain superfamily/Winged helix DNA-binding domain"/>
    <property type="match status" value="1"/>
</dbReference>
<organism evidence="6 7">
    <name type="scientific">Chelatococcus reniformis</name>
    <dbReference type="NCBI Taxonomy" id="1494448"/>
    <lineage>
        <taxon>Bacteria</taxon>
        <taxon>Pseudomonadati</taxon>
        <taxon>Pseudomonadota</taxon>
        <taxon>Alphaproteobacteria</taxon>
        <taxon>Hyphomicrobiales</taxon>
        <taxon>Chelatococcaceae</taxon>
        <taxon>Chelatococcus</taxon>
    </lineage>
</organism>
<name>A0A916U5S7_9HYPH</name>
<comment type="caution">
    <text evidence="6">The sequence shown here is derived from an EMBL/GenBank/DDBJ whole genome shotgun (WGS) entry which is preliminary data.</text>
</comment>
<protein>
    <submittedName>
        <fullName evidence="6">LysR family transcriptional regulator</fullName>
    </submittedName>
</protein>
<dbReference type="InterPro" id="IPR000847">
    <property type="entry name" value="LysR_HTH_N"/>
</dbReference>
<comment type="similarity">
    <text evidence="1">Belongs to the LysR transcriptional regulatory family.</text>
</comment>
<proteinExistence type="inferred from homology"/>
<reference evidence="6" key="1">
    <citation type="journal article" date="2014" name="Int. J. Syst. Evol. Microbiol.">
        <title>Complete genome sequence of Corynebacterium casei LMG S-19264T (=DSM 44701T), isolated from a smear-ripened cheese.</title>
        <authorList>
            <consortium name="US DOE Joint Genome Institute (JGI-PGF)"/>
            <person name="Walter F."/>
            <person name="Albersmeier A."/>
            <person name="Kalinowski J."/>
            <person name="Ruckert C."/>
        </authorList>
    </citation>
    <scope>NUCLEOTIDE SEQUENCE</scope>
    <source>
        <strain evidence="6">CGMCC 1.12919</strain>
    </source>
</reference>
<dbReference type="CDD" id="cd08422">
    <property type="entry name" value="PBP2_CrgA_like"/>
    <property type="match status" value="1"/>
</dbReference>
<dbReference type="AlphaFoldDB" id="A0A916U5S7"/>
<dbReference type="SUPFAM" id="SSF53850">
    <property type="entry name" value="Periplasmic binding protein-like II"/>
    <property type="match status" value="1"/>
</dbReference>
<sequence length="282" mass="30563">MTRAARDLGISQPAVSKLVRKLEAHVGVKLLERNSRALRTTAEGLRLYESSQQALSALDSALEQIQGAAGAIGGVLRLHAPACLGERHLHRIVMAFQDLHPEVAVSLILDNQGGNLVDENVDLAVRMGRPAGQDLVTRKVGLVERILVASPDYLRRHGAPRSPADLGDHRLIVTDAALSDRKTLRLCTAEAPVEIPVRPSLTTNNARVLVDALRAGRGVGTTQVLLVADDLAAGRLTRVLPRYEIEATELYLAYPSSRFLRPAVRAFIDFAVPALRRIEGVT</sequence>
<reference evidence="6" key="2">
    <citation type="submission" date="2020-09" db="EMBL/GenBank/DDBJ databases">
        <authorList>
            <person name="Sun Q."/>
            <person name="Zhou Y."/>
        </authorList>
    </citation>
    <scope>NUCLEOTIDE SEQUENCE</scope>
    <source>
        <strain evidence="6">CGMCC 1.12919</strain>
    </source>
</reference>
<feature type="domain" description="HTH lysR-type" evidence="5">
    <location>
        <begin position="1"/>
        <end position="41"/>
    </location>
</feature>
<evidence type="ECO:0000256" key="3">
    <source>
        <dbReference type="ARBA" id="ARBA00023125"/>
    </source>
</evidence>
<dbReference type="Pfam" id="PF03466">
    <property type="entry name" value="LysR_substrate"/>
    <property type="match status" value="1"/>
</dbReference>
<dbReference type="InterPro" id="IPR036388">
    <property type="entry name" value="WH-like_DNA-bd_sf"/>
</dbReference>
<evidence type="ECO:0000313" key="6">
    <source>
        <dbReference type="EMBL" id="GGC58668.1"/>
    </source>
</evidence>
<dbReference type="PANTHER" id="PTHR30537:SF3">
    <property type="entry name" value="TRANSCRIPTIONAL REGULATORY PROTEIN"/>
    <property type="match status" value="1"/>
</dbReference>
<evidence type="ECO:0000256" key="2">
    <source>
        <dbReference type="ARBA" id="ARBA00023015"/>
    </source>
</evidence>
<keyword evidence="2" id="KW-0805">Transcription regulation</keyword>
<evidence type="ECO:0000256" key="1">
    <source>
        <dbReference type="ARBA" id="ARBA00009437"/>
    </source>
</evidence>
<dbReference type="InterPro" id="IPR036390">
    <property type="entry name" value="WH_DNA-bd_sf"/>
</dbReference>
<accession>A0A916U5S7</accession>
<dbReference type="Pfam" id="PF00126">
    <property type="entry name" value="HTH_1"/>
    <property type="match status" value="1"/>
</dbReference>
<dbReference type="InterPro" id="IPR058163">
    <property type="entry name" value="LysR-type_TF_proteobact-type"/>
</dbReference>
<evidence type="ECO:0000256" key="4">
    <source>
        <dbReference type="ARBA" id="ARBA00023163"/>
    </source>
</evidence>
<dbReference type="InterPro" id="IPR005119">
    <property type="entry name" value="LysR_subst-bd"/>
</dbReference>
<dbReference type="GO" id="GO:0043565">
    <property type="term" value="F:sequence-specific DNA binding"/>
    <property type="evidence" value="ECO:0007669"/>
    <property type="project" value="TreeGrafter"/>
</dbReference>
<evidence type="ECO:0000313" key="7">
    <source>
        <dbReference type="Proteomes" id="UP000637002"/>
    </source>
</evidence>
<evidence type="ECO:0000259" key="5">
    <source>
        <dbReference type="PROSITE" id="PS50931"/>
    </source>
</evidence>